<organism evidence="5 6">
    <name type="scientific">Caldivirga maquilingensis (strain ATCC 700844 / DSM 13496 / JCM 10307 / IC-167)</name>
    <dbReference type="NCBI Taxonomy" id="397948"/>
    <lineage>
        <taxon>Archaea</taxon>
        <taxon>Thermoproteota</taxon>
        <taxon>Thermoprotei</taxon>
        <taxon>Thermoproteales</taxon>
        <taxon>Thermoproteaceae</taxon>
        <taxon>Caldivirga</taxon>
    </lineage>
</organism>
<comment type="similarity">
    <text evidence="1">Belongs to the SMP-30/CGR1 family.</text>
</comment>
<dbReference type="PANTHER" id="PTHR10907">
    <property type="entry name" value="REGUCALCIN"/>
    <property type="match status" value="1"/>
</dbReference>
<keyword evidence="6" id="KW-1185">Reference proteome</keyword>
<feature type="binding site" evidence="3">
    <location>
        <position position="102"/>
    </location>
    <ligand>
        <name>substrate</name>
    </ligand>
</feature>
<dbReference type="InterPro" id="IPR005511">
    <property type="entry name" value="SMP-30"/>
</dbReference>
<dbReference type="GO" id="GO:0005509">
    <property type="term" value="F:calcium ion binding"/>
    <property type="evidence" value="ECO:0007669"/>
    <property type="project" value="TreeGrafter"/>
</dbReference>
<comment type="cofactor">
    <cofactor evidence="3">
        <name>Zn(2+)</name>
        <dbReference type="ChEBI" id="CHEBI:29105"/>
    </cofactor>
    <text evidence="3">Binds 1 divalent metal cation per subunit.</text>
</comment>
<dbReference type="Pfam" id="PF08450">
    <property type="entry name" value="SGL"/>
    <property type="match status" value="1"/>
</dbReference>
<reference evidence="5 6" key="1">
    <citation type="submission" date="2007-10" db="EMBL/GenBank/DDBJ databases">
        <title>Complete sequence of Caldivirga maquilingensis IC-167.</title>
        <authorList>
            <consortium name="US DOE Joint Genome Institute"/>
            <person name="Copeland A."/>
            <person name="Lucas S."/>
            <person name="Lapidus A."/>
            <person name="Barry K."/>
            <person name="Glavina del Rio T."/>
            <person name="Dalin E."/>
            <person name="Tice H."/>
            <person name="Pitluck S."/>
            <person name="Saunders E."/>
            <person name="Brettin T."/>
            <person name="Bruce D."/>
            <person name="Detter J.C."/>
            <person name="Han C."/>
            <person name="Schmutz J."/>
            <person name="Larimer F."/>
            <person name="Land M."/>
            <person name="Hauser L."/>
            <person name="Kyrpides N."/>
            <person name="Ivanova N."/>
            <person name="Biddle J.F."/>
            <person name="Zhang Z."/>
            <person name="Fitz-Gibbon S.T."/>
            <person name="Lowe T.M."/>
            <person name="Saltikov C."/>
            <person name="House C.H."/>
            <person name="Richardson P."/>
        </authorList>
    </citation>
    <scope>NUCLEOTIDE SEQUENCE [LARGE SCALE GENOMIC DNA]</scope>
    <source>
        <strain evidence="6">ATCC 700844 / DSM 13496 / JCM 10307 / IC-167</strain>
    </source>
</reference>
<dbReference type="AlphaFoldDB" id="A8M9P8"/>
<dbReference type="GO" id="GO:0004341">
    <property type="term" value="F:gluconolactonase activity"/>
    <property type="evidence" value="ECO:0007669"/>
    <property type="project" value="TreeGrafter"/>
</dbReference>
<evidence type="ECO:0000259" key="4">
    <source>
        <dbReference type="Pfam" id="PF08450"/>
    </source>
</evidence>
<sequence length="289" mass="32008">MSSESATPLINLPRSRLGEGPIWDHVNETLYWVDINGDRVHMYKPKDGYVNSIKLGPMPSCIALNSDGNLVVTIKNKVILVNPNNGVILKTLANVDEGADNRFNDCRCDPFGRLVAGTMYMPMPRKPQASLYIIDHDLSVRRLLSGVMVSNGLTWSLDGSIMYYIDSPTRRVAVYGYDVKHGELTGLRDVIDLSNLQGNPDGMTIDSSGYLWIALWGGGRVIRVNPFNKTIINSITVNARYTSSCTFGGGDLSTLFISTAMGEPPLEYEGYLFTTSTNVKGVRQYMCRY</sequence>
<proteinExistence type="inferred from homology"/>
<dbReference type="HOGENOM" id="CLU_036110_3_1_2"/>
<feature type="binding site" evidence="3">
    <location>
        <position position="104"/>
    </location>
    <ligand>
        <name>substrate</name>
    </ligand>
</feature>
<dbReference type="SUPFAM" id="SSF63829">
    <property type="entry name" value="Calcium-dependent phosphotriesterase"/>
    <property type="match status" value="1"/>
</dbReference>
<feature type="binding site" evidence="3">
    <location>
        <position position="19"/>
    </location>
    <ligand>
        <name>a divalent metal cation</name>
        <dbReference type="ChEBI" id="CHEBI:60240"/>
    </ligand>
</feature>
<dbReference type="EMBL" id="CP000852">
    <property type="protein sequence ID" value="ABW00929.1"/>
    <property type="molecule type" value="Genomic_DNA"/>
</dbReference>
<dbReference type="Gene3D" id="2.120.10.30">
    <property type="entry name" value="TolB, C-terminal domain"/>
    <property type="match status" value="1"/>
</dbReference>
<keyword evidence="3" id="KW-0862">Zinc</keyword>
<keyword evidence="3" id="KW-0479">Metal-binding</keyword>
<dbReference type="PANTHER" id="PTHR10907:SF47">
    <property type="entry name" value="REGUCALCIN"/>
    <property type="match status" value="1"/>
</dbReference>
<evidence type="ECO:0000256" key="3">
    <source>
        <dbReference type="PIRSR" id="PIRSR605511-2"/>
    </source>
</evidence>
<protein>
    <submittedName>
        <fullName evidence="5">SMP-30/Gluconolaconase/LRE domain protein</fullName>
    </submittedName>
</protein>
<feature type="active site" description="Proton donor/acceptor" evidence="2">
    <location>
        <position position="201"/>
    </location>
</feature>
<dbReference type="OrthoDB" id="341532at2157"/>
<dbReference type="Proteomes" id="UP000001137">
    <property type="component" value="Chromosome"/>
</dbReference>
<dbReference type="RefSeq" id="WP_012185149.1">
    <property type="nucleotide sequence ID" value="NC_009954.1"/>
</dbReference>
<dbReference type="InterPro" id="IPR011042">
    <property type="entry name" value="6-blade_b-propeller_TolB-like"/>
</dbReference>
<evidence type="ECO:0000313" key="5">
    <source>
        <dbReference type="EMBL" id="ABW00929.1"/>
    </source>
</evidence>
<dbReference type="GO" id="GO:0019853">
    <property type="term" value="P:L-ascorbic acid biosynthetic process"/>
    <property type="evidence" value="ECO:0007669"/>
    <property type="project" value="TreeGrafter"/>
</dbReference>
<dbReference type="KEGG" id="cma:Cmaq_0075"/>
<accession>A8M9P8</accession>
<feature type="domain" description="SMP-30/Gluconolactonase/LRE-like region" evidence="4">
    <location>
        <begin position="17"/>
        <end position="260"/>
    </location>
</feature>
<dbReference type="GeneID" id="5710187"/>
<feature type="binding site" evidence="3">
    <location>
        <position position="151"/>
    </location>
    <ligand>
        <name>a divalent metal cation</name>
        <dbReference type="ChEBI" id="CHEBI:60240"/>
    </ligand>
</feature>
<evidence type="ECO:0000256" key="2">
    <source>
        <dbReference type="PIRSR" id="PIRSR605511-1"/>
    </source>
</evidence>
<gene>
    <name evidence="5" type="ordered locus">Cmaq_0075</name>
</gene>
<dbReference type="eggNOG" id="arCOG05370">
    <property type="taxonomic scope" value="Archaea"/>
</dbReference>
<evidence type="ECO:0000313" key="6">
    <source>
        <dbReference type="Proteomes" id="UP000001137"/>
    </source>
</evidence>
<feature type="binding site" evidence="3">
    <location>
        <position position="201"/>
    </location>
    <ligand>
        <name>a divalent metal cation</name>
        <dbReference type="ChEBI" id="CHEBI:60240"/>
    </ligand>
</feature>
<dbReference type="InterPro" id="IPR013658">
    <property type="entry name" value="SGL"/>
</dbReference>
<name>A8M9P8_CALMQ</name>
<dbReference type="PRINTS" id="PR01790">
    <property type="entry name" value="SMP30FAMILY"/>
</dbReference>
<evidence type="ECO:0000256" key="1">
    <source>
        <dbReference type="ARBA" id="ARBA00008853"/>
    </source>
</evidence>